<dbReference type="AlphaFoldDB" id="A0A2U9BM41"/>
<sequence length="67" mass="8053">MTSILSIFYNIIRALRLVHEEVNCFDEQLSEEKRESPTRGTRQRMWETRQRSVCRPHTRGPGSRRYS</sequence>
<keyword evidence="3" id="KW-1185">Reference proteome</keyword>
<organism evidence="2 3">
    <name type="scientific">Scophthalmus maximus</name>
    <name type="common">Turbot</name>
    <name type="synonym">Psetta maxima</name>
    <dbReference type="NCBI Taxonomy" id="52904"/>
    <lineage>
        <taxon>Eukaryota</taxon>
        <taxon>Metazoa</taxon>
        <taxon>Chordata</taxon>
        <taxon>Craniata</taxon>
        <taxon>Vertebrata</taxon>
        <taxon>Euteleostomi</taxon>
        <taxon>Actinopterygii</taxon>
        <taxon>Neopterygii</taxon>
        <taxon>Teleostei</taxon>
        <taxon>Neoteleostei</taxon>
        <taxon>Acanthomorphata</taxon>
        <taxon>Carangaria</taxon>
        <taxon>Pleuronectiformes</taxon>
        <taxon>Pleuronectoidei</taxon>
        <taxon>Scophthalmidae</taxon>
        <taxon>Scophthalmus</taxon>
    </lineage>
</organism>
<dbReference type="EMBL" id="CP026249">
    <property type="protein sequence ID" value="AWP04860.1"/>
    <property type="molecule type" value="Genomic_DNA"/>
</dbReference>
<reference evidence="2 3" key="1">
    <citation type="submission" date="2017-12" db="EMBL/GenBank/DDBJ databases">
        <title>Integrating genomic resources of turbot (Scophthalmus maximus) in depth evaluation of genetic and physical mapping variation across individuals.</title>
        <authorList>
            <person name="Martinez P."/>
        </authorList>
    </citation>
    <scope>NUCLEOTIDE SEQUENCE [LARGE SCALE GENOMIC DNA]</scope>
</reference>
<evidence type="ECO:0000313" key="2">
    <source>
        <dbReference type="EMBL" id="AWP04860.1"/>
    </source>
</evidence>
<gene>
    <name evidence="2" type="ORF">SMAX5B_016341</name>
</gene>
<dbReference type="Proteomes" id="UP000246464">
    <property type="component" value="Chromosome 7"/>
</dbReference>
<name>A0A2U9BM41_SCOMX</name>
<proteinExistence type="predicted"/>
<protein>
    <submittedName>
        <fullName evidence="2">Uncharacterized protein</fullName>
    </submittedName>
</protein>
<feature type="region of interest" description="Disordered" evidence="1">
    <location>
        <begin position="28"/>
        <end position="67"/>
    </location>
</feature>
<accession>A0A2U9BM41</accession>
<evidence type="ECO:0000313" key="3">
    <source>
        <dbReference type="Proteomes" id="UP000246464"/>
    </source>
</evidence>
<evidence type="ECO:0000256" key="1">
    <source>
        <dbReference type="SAM" id="MobiDB-lite"/>
    </source>
</evidence>